<feature type="transmembrane region" description="Helical" evidence="1">
    <location>
        <begin position="6"/>
        <end position="22"/>
    </location>
</feature>
<accession>A0AAN5I2L5</accession>
<reference evidence="3" key="1">
    <citation type="submission" date="2022-10" db="EMBL/GenBank/DDBJ databases">
        <title>Genome assembly of Pristionchus species.</title>
        <authorList>
            <person name="Yoshida K."/>
            <person name="Sommer R.J."/>
        </authorList>
    </citation>
    <scope>NUCLEOTIDE SEQUENCE [LARGE SCALE GENOMIC DNA]</scope>
    <source>
        <strain evidence="3">RS5460</strain>
    </source>
</reference>
<keyword evidence="3" id="KW-1185">Reference proteome</keyword>
<feature type="transmembrane region" description="Helical" evidence="1">
    <location>
        <begin position="94"/>
        <end position="125"/>
    </location>
</feature>
<evidence type="ECO:0000256" key="1">
    <source>
        <dbReference type="SAM" id="Phobius"/>
    </source>
</evidence>
<feature type="non-terminal residue" evidence="2">
    <location>
        <position position="222"/>
    </location>
</feature>
<sequence>GSLIFVLATLGISTLTCILIRHQTMMPESSRWKIIKLTERAIVLAYFAAFFSPTITFCLFPFDVQESERLINESQFELGWVPARGAYFKFPENMFIHTIIGAALTNLFGTIVVPMCPFWHMFYVLNRETNTSTRTKEMIRQSLKRLFVQLIIPLILLVAPLVIFFTQMETRCFPFIFPVLAMFCIPLHPILHNMVLLFVMPTYRKAIAKGFARLSRRNGTSV</sequence>
<feature type="non-terminal residue" evidence="2">
    <location>
        <position position="1"/>
    </location>
</feature>
<evidence type="ECO:0000313" key="2">
    <source>
        <dbReference type="EMBL" id="GMR49633.1"/>
    </source>
</evidence>
<proteinExistence type="predicted"/>
<feature type="transmembrane region" description="Helical" evidence="1">
    <location>
        <begin position="146"/>
        <end position="167"/>
    </location>
</feature>
<dbReference type="InterPro" id="IPR019422">
    <property type="entry name" value="7TM_GPCR_serpentine_rcpt_Srh"/>
</dbReference>
<feature type="transmembrane region" description="Helical" evidence="1">
    <location>
        <begin position="43"/>
        <end position="62"/>
    </location>
</feature>
<feature type="transmembrane region" description="Helical" evidence="1">
    <location>
        <begin position="173"/>
        <end position="199"/>
    </location>
</feature>
<evidence type="ECO:0000313" key="3">
    <source>
        <dbReference type="Proteomes" id="UP001328107"/>
    </source>
</evidence>
<organism evidence="2 3">
    <name type="scientific">Pristionchus mayeri</name>
    <dbReference type="NCBI Taxonomy" id="1317129"/>
    <lineage>
        <taxon>Eukaryota</taxon>
        <taxon>Metazoa</taxon>
        <taxon>Ecdysozoa</taxon>
        <taxon>Nematoda</taxon>
        <taxon>Chromadorea</taxon>
        <taxon>Rhabditida</taxon>
        <taxon>Rhabditina</taxon>
        <taxon>Diplogasteromorpha</taxon>
        <taxon>Diplogasteroidea</taxon>
        <taxon>Neodiplogasteridae</taxon>
        <taxon>Pristionchus</taxon>
    </lineage>
</organism>
<dbReference type="InterPro" id="IPR053220">
    <property type="entry name" value="Nematode_rcpt-like_serp_H"/>
</dbReference>
<keyword evidence="1" id="KW-0812">Transmembrane</keyword>
<dbReference type="Proteomes" id="UP001328107">
    <property type="component" value="Unassembled WGS sequence"/>
</dbReference>
<gene>
    <name evidence="2" type="ORF">PMAYCL1PPCAC_19828</name>
</gene>
<dbReference type="EMBL" id="BTRK01000004">
    <property type="protein sequence ID" value="GMR49633.1"/>
    <property type="molecule type" value="Genomic_DNA"/>
</dbReference>
<name>A0AAN5I2L5_9BILA</name>
<dbReference type="PANTHER" id="PTHR22941">
    <property type="entry name" value="SERPENTINE RECEPTOR"/>
    <property type="match status" value="1"/>
</dbReference>
<dbReference type="AlphaFoldDB" id="A0AAN5I2L5"/>
<keyword evidence="1" id="KW-0472">Membrane</keyword>
<protein>
    <recommendedName>
        <fullName evidence="4">G protein-coupled receptor</fullName>
    </recommendedName>
</protein>
<dbReference type="PANTHER" id="PTHR22941:SF26">
    <property type="entry name" value="SERPENTINE RECEPTOR, CLASS H"/>
    <property type="match status" value="1"/>
</dbReference>
<evidence type="ECO:0008006" key="4">
    <source>
        <dbReference type="Google" id="ProtNLM"/>
    </source>
</evidence>
<keyword evidence="1" id="KW-1133">Transmembrane helix</keyword>
<dbReference type="Pfam" id="PF10318">
    <property type="entry name" value="7TM_GPCR_Srh"/>
    <property type="match status" value="1"/>
</dbReference>
<comment type="caution">
    <text evidence="2">The sequence shown here is derived from an EMBL/GenBank/DDBJ whole genome shotgun (WGS) entry which is preliminary data.</text>
</comment>